<reference evidence="5 6" key="1">
    <citation type="submission" date="2019-11" db="EMBL/GenBank/DDBJ databases">
        <title>Genome sequences of 17 halophilic strains isolated from different environments.</title>
        <authorList>
            <person name="Furrow R.E."/>
        </authorList>
    </citation>
    <scope>NUCLEOTIDE SEQUENCE [LARGE SCALE GENOMIC DNA]</scope>
    <source>
        <strain evidence="5 6">22506_14_FS</strain>
    </source>
</reference>
<dbReference type="Pfam" id="PF21537">
    <property type="entry name" value="DUF1980_C"/>
    <property type="match status" value="1"/>
</dbReference>
<dbReference type="InterPro" id="IPR048493">
    <property type="entry name" value="DUF1980_N"/>
</dbReference>
<evidence type="ECO:0000313" key="5">
    <source>
        <dbReference type="EMBL" id="MYL65698.1"/>
    </source>
</evidence>
<dbReference type="InterPro" id="IPR048447">
    <property type="entry name" value="DUF1980_C"/>
</dbReference>
<accession>A0A845F4N7</accession>
<organism evidence="5 6">
    <name type="scientific">Guptibacillus hwajinpoensis</name>
    <dbReference type="NCBI Taxonomy" id="208199"/>
    <lineage>
        <taxon>Bacteria</taxon>
        <taxon>Bacillati</taxon>
        <taxon>Bacillota</taxon>
        <taxon>Bacilli</taxon>
        <taxon>Bacillales</taxon>
        <taxon>Guptibacillaceae</taxon>
        <taxon>Guptibacillus</taxon>
    </lineage>
</organism>
<evidence type="ECO:0000313" key="6">
    <source>
        <dbReference type="Proteomes" id="UP000447833"/>
    </source>
</evidence>
<keyword evidence="2" id="KW-1133">Transmembrane helix</keyword>
<dbReference type="AlphaFoldDB" id="A0A845F4N7"/>
<keyword evidence="2" id="KW-0472">Membrane</keyword>
<dbReference type="InterPro" id="IPR052955">
    <property type="entry name" value="UPF0703_membrane_permease"/>
</dbReference>
<dbReference type="RefSeq" id="WP_160921285.1">
    <property type="nucleotide sequence ID" value="NZ_WMEY01000009.1"/>
</dbReference>
<feature type="transmembrane region" description="Helical" evidence="2">
    <location>
        <begin position="12"/>
        <end position="33"/>
    </location>
</feature>
<evidence type="ECO:0000256" key="2">
    <source>
        <dbReference type="SAM" id="Phobius"/>
    </source>
</evidence>
<evidence type="ECO:0000259" key="4">
    <source>
        <dbReference type="Pfam" id="PF21537"/>
    </source>
</evidence>
<evidence type="ECO:0000256" key="1">
    <source>
        <dbReference type="SAM" id="MobiDB-lite"/>
    </source>
</evidence>
<evidence type="ECO:0000259" key="3">
    <source>
        <dbReference type="Pfam" id="PF09323"/>
    </source>
</evidence>
<keyword evidence="2" id="KW-0812">Transmembrane</keyword>
<feature type="region of interest" description="Disordered" evidence="1">
    <location>
        <begin position="169"/>
        <end position="188"/>
    </location>
</feature>
<gene>
    <name evidence="5" type="ORF">GLW07_20260</name>
</gene>
<comment type="caution">
    <text evidence="5">The sequence shown here is derived from an EMBL/GenBank/DDBJ whole genome shotgun (WGS) entry which is preliminary data.</text>
</comment>
<dbReference type="InterPro" id="IPR015402">
    <property type="entry name" value="DUF1980"/>
</dbReference>
<dbReference type="EMBL" id="WMEY01000009">
    <property type="protein sequence ID" value="MYL65698.1"/>
    <property type="molecule type" value="Genomic_DNA"/>
</dbReference>
<protein>
    <submittedName>
        <fullName evidence="5">TIGR03943 family protein</fullName>
    </submittedName>
</protein>
<name>A0A845F4N7_9BACL</name>
<dbReference type="PANTHER" id="PTHR40047">
    <property type="entry name" value="UPF0703 PROTEIN YCGQ"/>
    <property type="match status" value="1"/>
</dbReference>
<dbReference type="NCBIfam" id="TIGR03943">
    <property type="entry name" value="TIGR03943 family putative permease subunit"/>
    <property type="match status" value="1"/>
</dbReference>
<proteinExistence type="predicted"/>
<feature type="transmembrane region" description="Helical" evidence="2">
    <location>
        <begin position="45"/>
        <end position="65"/>
    </location>
</feature>
<feature type="domain" description="DUF1980" evidence="4">
    <location>
        <begin position="191"/>
        <end position="323"/>
    </location>
</feature>
<dbReference type="PANTHER" id="PTHR40047:SF1">
    <property type="entry name" value="UPF0703 PROTEIN YCGQ"/>
    <property type="match status" value="1"/>
</dbReference>
<sequence>MDESKSTASLQFHMFLRSIILMGFFLLIIKLVLSETIHLYVAPKMLPFVYFAGGCFFLIGIIQFFKSMSSNLAEEIECNCGADHHMKGSFVRKTMIYLLFILPVLGGLGLPQKVIDSTVAANRGIQYGGGLYTKPPDSSAALSEDSSDTNTQDVDKFLEDPEAYMEEMDERVKNEAAKSPASNTSSGYSDDYNKYDELAAKYSKMDHIQITNKNYLDVITTIDLNLEKFIGKKLTIKGFVYREPDFNEKQIVVARFGMNCCVADASVYGTLIESDQVHSIEEDTWVEVTGTISNTSYNGQEMMLLLPDEMKQIEAPKDPYVYPF</sequence>
<dbReference type="Proteomes" id="UP000447833">
    <property type="component" value="Unassembled WGS sequence"/>
</dbReference>
<feature type="transmembrane region" description="Helical" evidence="2">
    <location>
        <begin position="94"/>
        <end position="111"/>
    </location>
</feature>
<feature type="domain" description="DUF1980" evidence="3">
    <location>
        <begin position="16"/>
        <end position="126"/>
    </location>
</feature>
<dbReference type="Pfam" id="PF09323">
    <property type="entry name" value="DUF1980"/>
    <property type="match status" value="1"/>
</dbReference>